<evidence type="ECO:0000256" key="6">
    <source>
        <dbReference type="ARBA" id="ARBA00022676"/>
    </source>
</evidence>
<name>A0A4P9ZYG9_9FUNG</name>
<feature type="transmembrane region" description="Helical" evidence="14">
    <location>
        <begin position="248"/>
        <end position="268"/>
    </location>
</feature>
<comment type="caution">
    <text evidence="14">Lacks conserved residue(s) required for the propagation of feature annotation.</text>
</comment>
<evidence type="ECO:0000256" key="7">
    <source>
        <dbReference type="ARBA" id="ARBA00022679"/>
    </source>
</evidence>
<dbReference type="PANTHER" id="PTHR12989">
    <property type="entry name" value="ALPHA-1,2-GLUCOSYLTRANSFERASE ALG10"/>
    <property type="match status" value="1"/>
</dbReference>
<reference evidence="16" key="1">
    <citation type="journal article" date="2018" name="Nat. Microbiol.">
        <title>Leveraging single-cell genomics to expand the fungal tree of life.</title>
        <authorList>
            <person name="Ahrendt S.R."/>
            <person name="Quandt C.A."/>
            <person name="Ciobanu D."/>
            <person name="Clum A."/>
            <person name="Salamov A."/>
            <person name="Andreopoulos B."/>
            <person name="Cheng J.F."/>
            <person name="Woyke T."/>
            <person name="Pelin A."/>
            <person name="Henrissat B."/>
            <person name="Reynolds N.K."/>
            <person name="Benny G.L."/>
            <person name="Smith M.E."/>
            <person name="James T.Y."/>
            <person name="Grigoriev I.V."/>
        </authorList>
    </citation>
    <scope>NUCLEOTIDE SEQUENCE [LARGE SCALE GENOMIC DNA]</scope>
    <source>
        <strain evidence="16">RSA 468</strain>
    </source>
</reference>
<evidence type="ECO:0000256" key="13">
    <source>
        <dbReference type="ARBA" id="ARBA00048064"/>
    </source>
</evidence>
<evidence type="ECO:0000313" key="16">
    <source>
        <dbReference type="Proteomes" id="UP000268162"/>
    </source>
</evidence>
<dbReference type="PANTHER" id="PTHR12989:SF10">
    <property type="entry name" value="DOL-P-GLC:GLC(2)MAN(9)GLCNAC(2)-PP-DOL ALPHA-1,2-GLUCOSYLTRANSFERASE-RELATED"/>
    <property type="match status" value="1"/>
</dbReference>
<evidence type="ECO:0000256" key="4">
    <source>
        <dbReference type="ARBA" id="ARBA00011967"/>
    </source>
</evidence>
<keyword evidence="11 14" id="KW-0472">Membrane</keyword>
<evidence type="ECO:0000256" key="14">
    <source>
        <dbReference type="PIRNR" id="PIRNR028810"/>
    </source>
</evidence>
<gene>
    <name evidence="15" type="ORF">BJ085DRAFT_24363</name>
</gene>
<feature type="transmembrane region" description="Helical" evidence="14">
    <location>
        <begin position="7"/>
        <end position="28"/>
    </location>
</feature>
<keyword evidence="10 14" id="KW-1133">Transmembrane helix</keyword>
<protein>
    <recommendedName>
        <fullName evidence="5 14">Dol-P-Glc:Glc(2)Man(9)GlcNAc(2)-PP-Dol alpha-1,2-glucosyltransferase</fullName>
        <ecNumber evidence="4 14">2.4.1.256</ecNumber>
    </recommendedName>
</protein>
<dbReference type="STRING" id="215637.A0A4P9ZYG9"/>
<feature type="transmembrane region" description="Helical" evidence="14">
    <location>
        <begin position="326"/>
        <end position="345"/>
    </location>
</feature>
<keyword evidence="9" id="KW-0256">Endoplasmic reticulum</keyword>
<evidence type="ECO:0000256" key="11">
    <source>
        <dbReference type="ARBA" id="ARBA00023136"/>
    </source>
</evidence>
<feature type="transmembrane region" description="Helical" evidence="14">
    <location>
        <begin position="373"/>
        <end position="392"/>
    </location>
</feature>
<dbReference type="Proteomes" id="UP000268162">
    <property type="component" value="Unassembled WGS sequence"/>
</dbReference>
<comment type="function">
    <text evidence="12">Dol-P-Glc:Glc(2)Man(9)GlcNAc(2)-PP-Dol alpha-1,2-glucosyltransferase that operates in the biosynthetic pathway of dolichol-linked oligosaccharides, the glycan precursors employed in protein asparagine (N)-glycosylation. The assembly of dolichol-linked oligosaccharides begins on the cytosolic side of the endoplasmic reticulum membrane and finishes in its lumen. The sequential addition of sugars to dolichol pyrophosphate produces dolichol-linked oligosaccharides containing fourteen sugars, including two GlcNAcs, nine mannoses and three glucoses. Once assembled, the oligosaccharide is transferred from the lipid to nascent proteins by oligosaccharyltransferases. In the lumen of the endoplasmic reticulum, adds the third and last glucose residue from dolichyl phosphate glucose (Dol-P-Glc) onto the lipid-linked oligosaccharide intermediate Glc(2)Man(9)GlcNAc(2)-PP-Dol to produce Glc(3)Man(9)GlcNAc(2)-PP-Dol.</text>
</comment>
<accession>A0A4P9ZYG9</accession>
<evidence type="ECO:0000256" key="1">
    <source>
        <dbReference type="ARBA" id="ARBA00004477"/>
    </source>
</evidence>
<evidence type="ECO:0000313" key="15">
    <source>
        <dbReference type="EMBL" id="RKP37982.1"/>
    </source>
</evidence>
<dbReference type="EC" id="2.4.1.256" evidence="4 14"/>
<dbReference type="GO" id="GO:0005789">
    <property type="term" value="C:endoplasmic reticulum membrane"/>
    <property type="evidence" value="ECO:0007669"/>
    <property type="project" value="UniProtKB-SubCell"/>
</dbReference>
<keyword evidence="7 15" id="KW-0808">Transferase</keyword>
<dbReference type="GO" id="GO:0106073">
    <property type="term" value="F:dolichyl pyrophosphate Glc2Man9GlcNAc2 alpha-1,2-glucosyltransferase activity"/>
    <property type="evidence" value="ECO:0007669"/>
    <property type="project" value="UniProtKB-UniRule"/>
</dbReference>
<evidence type="ECO:0000256" key="9">
    <source>
        <dbReference type="ARBA" id="ARBA00022824"/>
    </source>
</evidence>
<comment type="subcellular location">
    <subcellularLocation>
        <location evidence="1">Endoplasmic reticulum membrane</location>
        <topology evidence="1">Multi-pass membrane protein</topology>
    </subcellularLocation>
</comment>
<evidence type="ECO:0000256" key="2">
    <source>
        <dbReference type="ARBA" id="ARBA00004922"/>
    </source>
</evidence>
<comment type="catalytic activity">
    <reaction evidence="13">
        <text>an alpha-D-Glc-(1-&gt;3)-alpha-D-Glc-(1-&gt;3)-alpha-D-Man-(1-&gt;2)-alpha-D-Man-(1-&gt;2)-alpha-D-Man-(1-&gt;3)-[alpha-D-Man-(1-&gt;2)-alpha-D-Man-(1-&gt;3)-[alpha-D-Man-(1-&gt;2)-alpha-D-Man-(1-&gt;6)]-alpha-D-Man-(1-&gt;6)]-beta-D-Man-(1-&gt;4)-beta-D-GlcNAc-(1-&gt;4)-alpha-D-GlcNAc-diphospho-di-trans,poly-cis-dolichol + a di-trans,poly-cis-dolichyl beta-D-glucosyl phosphate = a alpha-D-Glc-(1-&gt;2)-alpha-D-Glc-(1-&gt;3)-alpha-D-Glc-(1-&gt;3)-alpha-D-Man-(1-&gt;2)-alpha-D-Man-(1-&gt;2)-alpha-D-Man-(1-&gt;3)-[alpha-D-Man-(1-&gt;2)-alpha-D-Man-(1-&gt;3)-[alpha-D-Man-(1-&gt;2)-alpha-D-Man-(1-&gt;6)]-alpha-D-Man-(1-&gt;6)]-beta-D-Man-(1-&gt;4)-beta-D-GlcNAc-(1-&gt;4)-alpha-D-GlcNAc-diphospho-di-trans,poly-cis-dolichol + a di-trans,poly-cis-dolichyl phosphate + H(+)</text>
        <dbReference type="Rhea" id="RHEA:29543"/>
        <dbReference type="Rhea" id="RHEA-COMP:19498"/>
        <dbReference type="Rhea" id="RHEA-COMP:19502"/>
        <dbReference type="Rhea" id="RHEA-COMP:19512"/>
        <dbReference type="Rhea" id="RHEA-COMP:19522"/>
        <dbReference type="ChEBI" id="CHEBI:15378"/>
        <dbReference type="ChEBI" id="CHEBI:57525"/>
        <dbReference type="ChEBI" id="CHEBI:57683"/>
        <dbReference type="ChEBI" id="CHEBI:132522"/>
        <dbReference type="ChEBI" id="CHEBI:132523"/>
        <dbReference type="EC" id="2.4.1.256"/>
    </reaction>
    <physiologicalReaction direction="left-to-right" evidence="13">
        <dbReference type="Rhea" id="RHEA:29544"/>
    </physiologicalReaction>
</comment>
<sequence length="479" mass="55403">MSRANVLLNCLGFAALTGYLVHLVNQFVPEPYMDEKFHVAQAQAYCRGDFAYWDPKLTTPPGLYILSNFLLYPLRWLPATLGGVNNAWWCSSTAALRYTNWFILVLLYGVIVAVLRERHPGQPSSRLFLEAWSVTSFPVLYFVSLLYYTDAGSTLFIVLGYYGALRRRHGWAALSCLVSLTFRQTNAVWTALVAVTALLQEFNQLAGVEPAARKEVCLVRASQLNIYYEGIRHVRSVGAALWRHRVNLWAPLVPYLLVETAFGAFLVANDGIVLGDRAHHVAGLHFPQIYYCAAFLSTIAAPLLFRLNHPVGFLTYTAKYLRSVRFILLSLLLIIGTAYSIYRFTYEHPFILSDNRHYSFYVWKNIYRAHPTVRYALVPCYFFGFWLLSGILATQQTLLWCLTYLGCTALTLIPSPLFEFRYFILPFYFFRLGIPLPKPHRTWYELVWYTLINYATLYIFCMRPFEWPQEPGVWQRFMW</sequence>
<organism evidence="15 16">
    <name type="scientific">Dimargaris cristalligena</name>
    <dbReference type="NCBI Taxonomy" id="215637"/>
    <lineage>
        <taxon>Eukaryota</taxon>
        <taxon>Fungi</taxon>
        <taxon>Fungi incertae sedis</taxon>
        <taxon>Zoopagomycota</taxon>
        <taxon>Kickxellomycotina</taxon>
        <taxon>Dimargaritomycetes</taxon>
        <taxon>Dimargaritales</taxon>
        <taxon>Dimargaritaceae</taxon>
        <taxon>Dimargaris</taxon>
    </lineage>
</organism>
<dbReference type="Pfam" id="PF04922">
    <property type="entry name" value="DIE2_ALG10"/>
    <property type="match status" value="1"/>
</dbReference>
<feature type="transmembrane region" description="Helical" evidence="14">
    <location>
        <begin position="98"/>
        <end position="115"/>
    </location>
</feature>
<evidence type="ECO:0000256" key="5">
    <source>
        <dbReference type="ARBA" id="ARBA00018512"/>
    </source>
</evidence>
<comment type="pathway">
    <text evidence="2">Protein modification; protein glycosylation.</text>
</comment>
<dbReference type="GO" id="GO:0006488">
    <property type="term" value="P:dolichol-linked oligosaccharide biosynthetic process"/>
    <property type="evidence" value="ECO:0007669"/>
    <property type="project" value="UniProtKB-UniRule"/>
</dbReference>
<keyword evidence="6 14" id="KW-0328">Glycosyltransferase</keyword>
<dbReference type="PIRSF" id="PIRSF028810">
    <property type="entry name" value="Alpha1_2_glucosyltferase_Alg10"/>
    <property type="match status" value="1"/>
</dbReference>
<dbReference type="EMBL" id="ML002420">
    <property type="protein sequence ID" value="RKP37982.1"/>
    <property type="molecule type" value="Genomic_DNA"/>
</dbReference>
<dbReference type="InterPro" id="IPR016900">
    <property type="entry name" value="Alg10"/>
</dbReference>
<dbReference type="AlphaFoldDB" id="A0A4P9ZYG9"/>
<keyword evidence="16" id="KW-1185">Reference proteome</keyword>
<feature type="transmembrane region" description="Helical" evidence="14">
    <location>
        <begin position="127"/>
        <end position="149"/>
    </location>
</feature>
<evidence type="ECO:0000256" key="8">
    <source>
        <dbReference type="ARBA" id="ARBA00022692"/>
    </source>
</evidence>
<comment type="similarity">
    <text evidence="3 14">Belongs to the ALG10 glucosyltransferase family.</text>
</comment>
<evidence type="ECO:0000256" key="12">
    <source>
        <dbReference type="ARBA" id="ARBA00044727"/>
    </source>
</evidence>
<evidence type="ECO:0000256" key="3">
    <source>
        <dbReference type="ARBA" id="ARBA00010600"/>
    </source>
</evidence>
<feature type="transmembrane region" description="Helical" evidence="14">
    <location>
        <begin position="399"/>
        <end position="423"/>
    </location>
</feature>
<proteinExistence type="inferred from homology"/>
<feature type="transmembrane region" description="Helical" evidence="14">
    <location>
        <begin position="288"/>
        <end position="305"/>
    </location>
</feature>
<evidence type="ECO:0000256" key="10">
    <source>
        <dbReference type="ARBA" id="ARBA00022989"/>
    </source>
</evidence>
<keyword evidence="8 14" id="KW-0812">Transmembrane</keyword>